<dbReference type="GO" id="GO:0030687">
    <property type="term" value="C:preribosome, large subunit precursor"/>
    <property type="evidence" value="ECO:0007669"/>
    <property type="project" value="TreeGrafter"/>
</dbReference>
<evidence type="ECO:0000256" key="1">
    <source>
        <dbReference type="ARBA" id="ARBA00007462"/>
    </source>
</evidence>
<dbReference type="EMBL" id="MCFD01000001">
    <property type="protein sequence ID" value="ORX74954.1"/>
    <property type="molecule type" value="Genomic_DNA"/>
</dbReference>
<dbReference type="RefSeq" id="XP_040748165.1">
    <property type="nucleotide sequence ID" value="XM_040890843.1"/>
</dbReference>
<proteinExistence type="inferred from homology"/>
<keyword evidence="4" id="KW-1185">Reference proteome</keyword>
<organism evidence="3 4">
    <name type="scientific">Linderina pennispora</name>
    <dbReference type="NCBI Taxonomy" id="61395"/>
    <lineage>
        <taxon>Eukaryota</taxon>
        <taxon>Fungi</taxon>
        <taxon>Fungi incertae sedis</taxon>
        <taxon>Zoopagomycota</taxon>
        <taxon>Kickxellomycotina</taxon>
        <taxon>Kickxellomycetes</taxon>
        <taxon>Kickxellales</taxon>
        <taxon>Kickxellaceae</taxon>
        <taxon>Linderina</taxon>
    </lineage>
</organism>
<reference evidence="3 4" key="1">
    <citation type="submission" date="2016-07" db="EMBL/GenBank/DDBJ databases">
        <title>Pervasive Adenine N6-methylation of Active Genes in Fungi.</title>
        <authorList>
            <consortium name="DOE Joint Genome Institute"/>
            <person name="Mondo S.J."/>
            <person name="Dannebaum R.O."/>
            <person name="Kuo R.C."/>
            <person name="Labutti K."/>
            <person name="Haridas S."/>
            <person name="Kuo A."/>
            <person name="Salamov A."/>
            <person name="Ahrendt S.R."/>
            <person name="Lipzen A."/>
            <person name="Sullivan W."/>
            <person name="Andreopoulos W.B."/>
            <person name="Clum A."/>
            <person name="Lindquist E."/>
            <person name="Daum C."/>
            <person name="Ramamoorthy G.K."/>
            <person name="Gryganskyi A."/>
            <person name="Culley D."/>
            <person name="Magnuson J.K."/>
            <person name="James T.Y."/>
            <person name="O'Malley M.A."/>
            <person name="Stajich J.E."/>
            <person name="Spatafora J.W."/>
            <person name="Visel A."/>
            <person name="Grigoriev I.V."/>
        </authorList>
    </citation>
    <scope>NUCLEOTIDE SEQUENCE [LARGE SCALE GENOMIC DNA]</scope>
    <source>
        <strain evidence="3 4">ATCC 12442</strain>
    </source>
</reference>
<dbReference type="PANTHER" id="PTHR13245:SF14">
    <property type="entry name" value="RRP15-LIKE PROTEIN"/>
    <property type="match status" value="1"/>
</dbReference>
<dbReference type="GeneID" id="63807491"/>
<dbReference type="OrthoDB" id="20949at2759"/>
<dbReference type="GO" id="GO:0000460">
    <property type="term" value="P:maturation of 5.8S rRNA"/>
    <property type="evidence" value="ECO:0007669"/>
    <property type="project" value="TreeGrafter"/>
</dbReference>
<dbReference type="Pfam" id="PF07890">
    <property type="entry name" value="Rrp15p"/>
    <property type="match status" value="1"/>
</dbReference>
<dbReference type="InterPro" id="IPR012459">
    <property type="entry name" value="Rrp15"/>
</dbReference>
<feature type="compositionally biased region" description="Low complexity" evidence="2">
    <location>
        <begin position="23"/>
        <end position="47"/>
    </location>
</feature>
<dbReference type="STRING" id="61395.A0A1Y1WPB2"/>
<accession>A0A1Y1WPB2</accession>
<dbReference type="Proteomes" id="UP000193922">
    <property type="component" value="Unassembled WGS sequence"/>
</dbReference>
<name>A0A1Y1WPB2_9FUNG</name>
<evidence type="ECO:0000313" key="4">
    <source>
        <dbReference type="Proteomes" id="UP000193922"/>
    </source>
</evidence>
<comment type="caution">
    <text evidence="3">The sequence shown here is derived from an EMBL/GenBank/DDBJ whole genome shotgun (WGS) entry which is preliminary data.</text>
</comment>
<evidence type="ECO:0000256" key="2">
    <source>
        <dbReference type="SAM" id="MobiDB-lite"/>
    </source>
</evidence>
<gene>
    <name evidence="3" type="ORF">DL89DRAFT_301346</name>
</gene>
<dbReference type="PANTHER" id="PTHR13245">
    <property type="entry name" value="RRP15-LIKE PROTEIN"/>
    <property type="match status" value="1"/>
</dbReference>
<protein>
    <submittedName>
        <fullName evidence="3">Rrp15p-domain-containing protein</fullName>
    </submittedName>
</protein>
<comment type="similarity">
    <text evidence="1">Belongs to the RRP15 family.</text>
</comment>
<dbReference type="GO" id="GO:0000470">
    <property type="term" value="P:maturation of LSU-rRNA"/>
    <property type="evidence" value="ECO:0007669"/>
    <property type="project" value="TreeGrafter"/>
</dbReference>
<sequence>MAPTKRTRSGTAKGKLTAKVQKATEVAEASSASDSEVGTSGSDSGSDSEYDKMTKESKKSKKHDADAQEFSTILTSILGQTTPSAAPIMAKDRTREQQIKDELLSYRARKALVHEKRMLLSKDRVIPTMEGFDYERKLRKVATRGVVKLFNVVKAQQTELDQIETIPSRRTERVAEMSKSKFVDLLKAKTS</sequence>
<dbReference type="AlphaFoldDB" id="A0A1Y1WPB2"/>
<feature type="region of interest" description="Disordered" evidence="2">
    <location>
        <begin position="1"/>
        <end position="67"/>
    </location>
</feature>
<evidence type="ECO:0000313" key="3">
    <source>
        <dbReference type="EMBL" id="ORX74954.1"/>
    </source>
</evidence>